<evidence type="ECO:0000256" key="1">
    <source>
        <dbReference type="ARBA" id="ARBA00022729"/>
    </source>
</evidence>
<feature type="domain" description="CBM6" evidence="3">
    <location>
        <begin position="364"/>
        <end position="496"/>
    </location>
</feature>
<feature type="domain" description="CBM6" evidence="3">
    <location>
        <begin position="589"/>
        <end position="711"/>
    </location>
</feature>
<name>A0A4P6YB23_9FLAO</name>
<protein>
    <submittedName>
        <fullName evidence="4">DUF5010 domain-containing protein</fullName>
    </submittedName>
</protein>
<dbReference type="InterPro" id="IPR006584">
    <property type="entry name" value="Cellulose-bd_IV"/>
</dbReference>
<dbReference type="CDD" id="cd04082">
    <property type="entry name" value="CBM35_pectate_lyase-like"/>
    <property type="match status" value="1"/>
</dbReference>
<dbReference type="PROSITE" id="PS51175">
    <property type="entry name" value="CBM6"/>
    <property type="match status" value="2"/>
</dbReference>
<dbReference type="InterPro" id="IPR003343">
    <property type="entry name" value="Big_2"/>
</dbReference>
<dbReference type="EMBL" id="CP037933">
    <property type="protein sequence ID" value="QBN17847.1"/>
    <property type="molecule type" value="Genomic_DNA"/>
</dbReference>
<dbReference type="RefSeq" id="WP_133275378.1">
    <property type="nucleotide sequence ID" value="NZ_CP037933.1"/>
</dbReference>
<dbReference type="AlphaFoldDB" id="A0A4P6YB23"/>
<dbReference type="InterPro" id="IPR026444">
    <property type="entry name" value="Secre_tail"/>
</dbReference>
<evidence type="ECO:0000313" key="4">
    <source>
        <dbReference type="EMBL" id="QBN17847.1"/>
    </source>
</evidence>
<dbReference type="InterPro" id="IPR008964">
    <property type="entry name" value="Invasin/intimin_cell_adhesion"/>
</dbReference>
<dbReference type="OrthoDB" id="197688at2"/>
<dbReference type="SUPFAM" id="SSF49373">
    <property type="entry name" value="Invasin/intimin cell-adhesion fragments"/>
    <property type="match status" value="1"/>
</dbReference>
<evidence type="ECO:0000313" key="5">
    <source>
        <dbReference type="Proteomes" id="UP000291124"/>
    </source>
</evidence>
<organism evidence="4 5">
    <name type="scientific">Flavobacterium nackdongense</name>
    <dbReference type="NCBI Taxonomy" id="2547394"/>
    <lineage>
        <taxon>Bacteria</taxon>
        <taxon>Pseudomonadati</taxon>
        <taxon>Bacteroidota</taxon>
        <taxon>Flavobacteriia</taxon>
        <taxon>Flavobacteriales</taxon>
        <taxon>Flavobacteriaceae</taxon>
        <taxon>Flavobacterium</taxon>
    </lineage>
</organism>
<dbReference type="InterPro" id="IPR041342">
    <property type="entry name" value="CBM35"/>
</dbReference>
<evidence type="ECO:0000256" key="2">
    <source>
        <dbReference type="SAM" id="SignalP"/>
    </source>
</evidence>
<dbReference type="Gene3D" id="2.60.120.260">
    <property type="entry name" value="Galactose-binding domain-like"/>
    <property type="match status" value="2"/>
</dbReference>
<keyword evidence="1 2" id="KW-0732">Signal</keyword>
<feature type="signal peptide" evidence="2">
    <location>
        <begin position="1"/>
        <end position="24"/>
    </location>
</feature>
<dbReference type="Pfam" id="PF16402">
    <property type="entry name" value="DUF5010"/>
    <property type="match status" value="1"/>
</dbReference>
<dbReference type="SMART" id="SM00606">
    <property type="entry name" value="CBD_IV"/>
    <property type="match status" value="1"/>
</dbReference>
<dbReference type="Pfam" id="PF02368">
    <property type="entry name" value="Big_2"/>
    <property type="match status" value="1"/>
</dbReference>
<dbReference type="Proteomes" id="UP000291124">
    <property type="component" value="Chromosome"/>
</dbReference>
<reference evidence="5" key="1">
    <citation type="submission" date="2019-03" db="EMBL/GenBank/DDBJ databases">
        <title>Flavobacterium sp.</title>
        <authorList>
            <person name="Kim H."/>
        </authorList>
    </citation>
    <scope>NUCLEOTIDE SEQUENCE [LARGE SCALE GENOMIC DNA]</scope>
    <source>
        <strain evidence="5">GS13</strain>
    </source>
</reference>
<dbReference type="InterPro" id="IPR005084">
    <property type="entry name" value="CBM6"/>
</dbReference>
<keyword evidence="5" id="KW-1185">Reference proteome</keyword>
<dbReference type="NCBIfam" id="TIGR04183">
    <property type="entry name" value="Por_Secre_tail"/>
    <property type="match status" value="1"/>
</dbReference>
<dbReference type="Gene3D" id="3.20.20.80">
    <property type="entry name" value="Glycosidases"/>
    <property type="match status" value="1"/>
</dbReference>
<evidence type="ECO:0000259" key="3">
    <source>
        <dbReference type="PROSITE" id="PS51175"/>
    </source>
</evidence>
<dbReference type="Pfam" id="PF18962">
    <property type="entry name" value="Por_Secre_tail"/>
    <property type="match status" value="1"/>
</dbReference>
<proteinExistence type="predicted"/>
<dbReference type="SMART" id="SM00635">
    <property type="entry name" value="BID_2"/>
    <property type="match status" value="1"/>
</dbReference>
<dbReference type="InterPro" id="IPR008979">
    <property type="entry name" value="Galactose-bd-like_sf"/>
</dbReference>
<dbReference type="SUPFAM" id="SSF49785">
    <property type="entry name" value="Galactose-binding domain-like"/>
    <property type="match status" value="2"/>
</dbReference>
<dbReference type="KEGG" id="fnk:E1750_03195"/>
<feature type="chain" id="PRO_5020932387" evidence="2">
    <location>
        <begin position="25"/>
        <end position="968"/>
    </location>
</feature>
<accession>A0A4P6YB23</accession>
<dbReference type="Gene3D" id="2.60.40.1080">
    <property type="match status" value="1"/>
</dbReference>
<gene>
    <name evidence="4" type="ORF">E1750_03195</name>
</gene>
<dbReference type="Pfam" id="PF16990">
    <property type="entry name" value="CBM_35"/>
    <property type="match status" value="1"/>
</dbReference>
<sequence>MKKQRLQISLLMIGFFMSIPIAFSQDVGATFCWQYQEIYGGHRGYIYNKSIVTDNLPSTTTPEWIGMTQWWENLAEEIDYSGIDFIALLSRGDQPNAPDRGNGNPTHIAKMVTAMTTRGTTNFKLAIFDDCPNSWTGSKNWNESGGTDYNTTTNKFDCSVTANYKYIWDYNLRPAIAAIPDNKRYKIDGRMAIFFWSVKPTWMSNTQGNLSKILNHIRTKCQTEFGFVPYIIIDKDWLDNDSTLSTATVDQVHGWFSAAGNTSYTLETWNGKKAGALCPGFGKPTETTAFLDPSMGTTDNGKRLKTGLTATVDSGARTTLVEGFTDSAEGAALWRSNDSDYYDYPNQRLNILRRYTSDPYPTNLKVEAEACDFNSDVTATNTGGKFLKAGNLDVEECSDQYSGWNVTDTQANEWMEWRELPLLKETKFKLRYKSTAAASIKFSVDGTALSTISLASTAGAWTTIDAGNYSTANNSLHTVRLTIVSGSPDINYFSRVNAIVVVTSVAVTPATATITDGATQQLTATVAPSNASNKTVTWTSSNTAVATVNASGLVTAVNPGTATITATTQDGAKTDTSVITVTGVSNVMQNLQAESATYVGAVLATNQTGYKGTGFVDFVNDTGDYIQWSVNVPTAGTYELSFRYALPNGGRPLELKVNGTAKIASFDFPATGLWNTWSTVSTSQTLNAGNNTIRLTTIGSNGGNIDLLSVAPYVDTCDALSTWDSAAANALTYTSTNKKQGTGAVQMVGSGTEEFKKVFSPAFNSGTTVANGLLNFWYYISDVSKTGTVIVELGSGGAADVNELSWSLSGLVNGWNEISLPLSSANQTGTANLNAINWFRLFSSKTASITTRIDAIQLLNSATVASSQRKANTLGTVENSLTNAATKSITVYPNPYKDGTLSLDILGFEASKAVQLKITNLLGQVIHQEILTDTAHKELNLSGRLNEAVYFISLEDGDNKIVKKLMVK</sequence>
<dbReference type="InterPro" id="IPR032178">
    <property type="entry name" value="DUF5010"/>
</dbReference>
<dbReference type="Pfam" id="PF18099">
    <property type="entry name" value="CBM_35_2"/>
    <property type="match status" value="1"/>
</dbReference>
<dbReference type="GO" id="GO:0030246">
    <property type="term" value="F:carbohydrate binding"/>
    <property type="evidence" value="ECO:0007669"/>
    <property type="project" value="InterPro"/>
</dbReference>